<dbReference type="STRING" id="28234.SAMN04488588_0448"/>
<feature type="transmembrane region" description="Helical" evidence="1">
    <location>
        <begin position="9"/>
        <end position="28"/>
    </location>
</feature>
<feature type="transmembrane region" description="Helical" evidence="1">
    <location>
        <begin position="266"/>
        <end position="286"/>
    </location>
</feature>
<sequence>MYIKKKKYVFYLIFTSFFIIILTIIVLVQNNYKETYRSQFNYEKEQIEFYLKHIQNDLFAMSSDMISMTINNILDRQLGLMNVAEISALNNNLLISDNIKTYVQFHNLYKTYLDEIYFKDYLSNFFIYNKTYDQLSPYNIDPVNIDLASKTIFNISEHNNFSVSNFFINDDEKYFYLATKNREMKAGVFTGEYIGYILYEINLQYLNTSLNIINKSEFLNLEFLPVNAKDIEEFYEKSTLSDIYFFSTIDFLDSNIYVYKGYSKAFFNYIFIISSLFYIFCIFVIFKTNIDYGNSLMKNISSLNYVYKDNFEKDPEKFIIQLLAKKDFENDFLKKSKEEIPLNAFKNVYLKYYNVLQLPNYVVFYSLKNMNFVFTDKIDIDNNHIDLLEKLQLNSECIKEIRTNYFDNSLNSLNDYIENVPEEIINSINNYYVNLFSIQKSQHIIIIKDTSKEKIENFKSILKNL</sequence>
<dbReference type="AlphaFoldDB" id="A0A1G6IS10"/>
<gene>
    <name evidence="2" type="ORF">SAMN04488588_0448</name>
</gene>
<keyword evidence="1" id="KW-0472">Membrane</keyword>
<dbReference type="EMBL" id="FMYV01000001">
    <property type="protein sequence ID" value="SDC08526.1"/>
    <property type="molecule type" value="Genomic_DNA"/>
</dbReference>
<keyword evidence="1" id="KW-1133">Transmembrane helix</keyword>
<evidence type="ECO:0000313" key="2">
    <source>
        <dbReference type="EMBL" id="SDC08526.1"/>
    </source>
</evidence>
<dbReference type="Proteomes" id="UP000199322">
    <property type="component" value="Unassembled WGS sequence"/>
</dbReference>
<keyword evidence="1" id="KW-0812">Transmembrane</keyword>
<evidence type="ECO:0000313" key="3">
    <source>
        <dbReference type="Proteomes" id="UP000199322"/>
    </source>
</evidence>
<name>A0A1G6IS10_9BACT</name>
<organism evidence="2 3">
    <name type="scientific">Geotoga petraea</name>
    <dbReference type="NCBI Taxonomy" id="28234"/>
    <lineage>
        <taxon>Bacteria</taxon>
        <taxon>Thermotogati</taxon>
        <taxon>Thermotogota</taxon>
        <taxon>Thermotogae</taxon>
        <taxon>Petrotogales</taxon>
        <taxon>Petrotogaceae</taxon>
        <taxon>Geotoga</taxon>
    </lineage>
</organism>
<keyword evidence="3" id="KW-1185">Reference proteome</keyword>
<protein>
    <submittedName>
        <fullName evidence="2">Uncharacterized protein</fullName>
    </submittedName>
</protein>
<accession>A0A1G6IS10</accession>
<reference evidence="2 3" key="1">
    <citation type="submission" date="2016-10" db="EMBL/GenBank/DDBJ databases">
        <authorList>
            <person name="de Groot N.N."/>
        </authorList>
    </citation>
    <scope>NUCLEOTIDE SEQUENCE [LARGE SCALE GENOMIC DNA]</scope>
    <source>
        <strain evidence="2 3">WG14</strain>
    </source>
</reference>
<proteinExistence type="predicted"/>
<dbReference type="RefSeq" id="WP_091402425.1">
    <property type="nucleotide sequence ID" value="NZ_FMYV01000001.1"/>
</dbReference>
<evidence type="ECO:0000256" key="1">
    <source>
        <dbReference type="SAM" id="Phobius"/>
    </source>
</evidence>